<sequence length="58" mass="7021">MRRPRLRRGHDRPRADGRRGRLARFGWQTDYDPEVFFDKYEGLGPFRFSRAQYDAVFA</sequence>
<organism evidence="1 2">
    <name type="scientific">Amycolatopsis rhabdoformis</name>
    <dbReference type="NCBI Taxonomy" id="1448059"/>
    <lineage>
        <taxon>Bacteria</taxon>
        <taxon>Bacillati</taxon>
        <taxon>Actinomycetota</taxon>
        <taxon>Actinomycetes</taxon>
        <taxon>Pseudonocardiales</taxon>
        <taxon>Pseudonocardiaceae</taxon>
        <taxon>Amycolatopsis</taxon>
    </lineage>
</organism>
<dbReference type="Proteomes" id="UP001330812">
    <property type="component" value="Chromosome"/>
</dbReference>
<keyword evidence="2" id="KW-1185">Reference proteome</keyword>
<evidence type="ECO:0000313" key="2">
    <source>
        <dbReference type="Proteomes" id="UP001330812"/>
    </source>
</evidence>
<accession>A0ABZ1IE34</accession>
<protein>
    <submittedName>
        <fullName evidence="1">Uncharacterized protein</fullName>
    </submittedName>
</protein>
<evidence type="ECO:0000313" key="1">
    <source>
        <dbReference type="EMBL" id="WSE31923.1"/>
    </source>
</evidence>
<proteinExistence type="predicted"/>
<gene>
    <name evidence="1" type="ORF">VSH64_07345</name>
</gene>
<dbReference type="RefSeq" id="WP_326834731.1">
    <property type="nucleotide sequence ID" value="NZ_CP142149.1"/>
</dbReference>
<reference evidence="1 2" key="1">
    <citation type="journal article" date="2015" name="Int. J. Syst. Evol. Microbiol.">
        <title>Amycolatopsis rhabdoformis sp. nov., an actinomycete isolated from a tropical forest soil.</title>
        <authorList>
            <person name="Souza W.R."/>
            <person name="Silva R.E."/>
            <person name="Goodfellow M."/>
            <person name="Busarakam K."/>
            <person name="Figueiro F.S."/>
            <person name="Ferreira D."/>
            <person name="Rodrigues-Filho E."/>
            <person name="Moraes L.A.B."/>
            <person name="Zucchi T.D."/>
        </authorList>
    </citation>
    <scope>NUCLEOTIDE SEQUENCE [LARGE SCALE GENOMIC DNA]</scope>
    <source>
        <strain evidence="1 2">NCIMB 14900</strain>
    </source>
</reference>
<dbReference type="EMBL" id="CP142149">
    <property type="protein sequence ID" value="WSE31923.1"/>
    <property type="molecule type" value="Genomic_DNA"/>
</dbReference>
<name>A0ABZ1IE34_9PSEU</name>